<sequence>MELGLDFDDKDFIEEKKTSVNESRLKSYNAKVCDPLWFENTEIQDSETAANIYKFKGDHRYYHKQYEEAVLCYKQGLDNLPMTNRCMRHDLNESMARCYLALGKTLEALDLTQNLINTSTNPDQTTQACVLLQQIQQKQCDVEGEETTLKQLISIHPFNAEFWLMLKECYVQKFSARGLETLEASSQEYTKLLTCLVRARLLIRSVRSSVASFVKERHLKLIKEIEADLEKLKPSEACLDLAKKHLGEDIFKLDNLEDEKERIDQLVTVESVNFEDRWFKWNICT</sequence>
<organism evidence="1 4">
    <name type="scientific">Crassostrea virginica</name>
    <name type="common">Eastern oyster</name>
    <dbReference type="NCBI Taxonomy" id="6565"/>
    <lineage>
        <taxon>Eukaryota</taxon>
        <taxon>Metazoa</taxon>
        <taxon>Spiralia</taxon>
        <taxon>Lophotrochozoa</taxon>
        <taxon>Mollusca</taxon>
        <taxon>Bivalvia</taxon>
        <taxon>Autobranchia</taxon>
        <taxon>Pteriomorphia</taxon>
        <taxon>Ostreida</taxon>
        <taxon>Ostreoidea</taxon>
        <taxon>Ostreidae</taxon>
        <taxon>Crassostrea</taxon>
    </lineage>
</organism>
<dbReference type="AlphaFoldDB" id="A0A8B8CVI9"/>
<dbReference type="PANTHER" id="PTHR31919">
    <property type="entry name" value="ZINC FINGERS AND HOMEOBOXES PROTEIN 1, ISOFORM 2"/>
    <property type="match status" value="1"/>
</dbReference>
<evidence type="ECO:0000313" key="4">
    <source>
        <dbReference type="RefSeq" id="XP_022319808.1"/>
    </source>
</evidence>
<evidence type="ECO:0000313" key="3">
    <source>
        <dbReference type="RefSeq" id="XP_022319807.1"/>
    </source>
</evidence>
<dbReference type="RefSeq" id="XP_022319807.1">
    <property type="nucleotide sequence ID" value="XM_022464099.1"/>
</dbReference>
<dbReference type="RefSeq" id="XP_022319808.1">
    <property type="nucleotide sequence ID" value="XM_022464100.1"/>
</dbReference>
<dbReference type="InterPro" id="IPR041404">
    <property type="entry name" value="DUF5588"/>
</dbReference>
<dbReference type="Gene3D" id="1.25.40.10">
    <property type="entry name" value="Tetratricopeptide repeat domain"/>
    <property type="match status" value="1"/>
</dbReference>
<reference evidence="2 3" key="1">
    <citation type="submission" date="2025-04" db="UniProtKB">
        <authorList>
            <consortium name="RefSeq"/>
        </authorList>
    </citation>
    <scope>IDENTIFICATION</scope>
    <source>
        <tissue evidence="2 3">Whole sample</tissue>
    </source>
</reference>
<dbReference type="KEGG" id="cvn:111122354"/>
<gene>
    <name evidence="2 3 4" type="primary">LOC111122354</name>
</gene>
<name>A0A8B8CVI9_CRAVI</name>
<proteinExistence type="predicted"/>
<keyword evidence="1" id="KW-1185">Reference proteome</keyword>
<accession>A0A8B8CVI9</accession>
<dbReference type="PANTHER" id="PTHR31919:SF1">
    <property type="entry name" value="ZINC FINGERS AND HOMEOBOXES PROTEIN 1, ISOFORM 2"/>
    <property type="match status" value="1"/>
</dbReference>
<dbReference type="GeneID" id="111122354"/>
<evidence type="ECO:0000313" key="1">
    <source>
        <dbReference type="Proteomes" id="UP000694844"/>
    </source>
</evidence>
<dbReference type="InterPro" id="IPR011990">
    <property type="entry name" value="TPR-like_helical_dom_sf"/>
</dbReference>
<dbReference type="RefSeq" id="XP_022319806.1">
    <property type="nucleotide sequence ID" value="XM_022464098.1"/>
</dbReference>
<dbReference type="Proteomes" id="UP000694844">
    <property type="component" value="Chromosome 2"/>
</dbReference>
<dbReference type="OrthoDB" id="6334002at2759"/>
<evidence type="ECO:0000313" key="2">
    <source>
        <dbReference type="RefSeq" id="XP_022319806.1"/>
    </source>
</evidence>
<dbReference type="Pfam" id="PF17826">
    <property type="entry name" value="DUF5588"/>
    <property type="match status" value="1"/>
</dbReference>
<protein>
    <submittedName>
        <fullName evidence="2 3">Uncharacterized protein C8orf76 homolog</fullName>
    </submittedName>
</protein>
<dbReference type="SUPFAM" id="SSF48452">
    <property type="entry name" value="TPR-like"/>
    <property type="match status" value="1"/>
</dbReference>